<dbReference type="EMBL" id="JAQIFT010000048">
    <property type="protein sequence ID" value="MDA3732489.1"/>
    <property type="molecule type" value="Genomic_DNA"/>
</dbReference>
<evidence type="ECO:0000313" key="1">
    <source>
        <dbReference type="EMBL" id="MDA3732489.1"/>
    </source>
</evidence>
<gene>
    <name evidence="1" type="ORF">PBV87_13430</name>
</gene>
<keyword evidence="2" id="KW-1185">Reference proteome</keyword>
<protein>
    <submittedName>
        <fullName evidence="1">Uncharacterized protein</fullName>
    </submittedName>
</protein>
<dbReference type="Proteomes" id="UP001169242">
    <property type="component" value="Unassembled WGS sequence"/>
</dbReference>
<organism evidence="1 2">
    <name type="scientific">Holtiella tumoricola</name>
    <dbReference type="NCBI Taxonomy" id="3018743"/>
    <lineage>
        <taxon>Bacteria</taxon>
        <taxon>Bacillati</taxon>
        <taxon>Bacillota</taxon>
        <taxon>Clostridia</taxon>
        <taxon>Lachnospirales</taxon>
        <taxon>Cellulosilyticaceae</taxon>
        <taxon>Holtiella</taxon>
    </lineage>
</organism>
<evidence type="ECO:0000313" key="2">
    <source>
        <dbReference type="Proteomes" id="UP001169242"/>
    </source>
</evidence>
<sequence length="42" mass="4732">MEITHPSPYFSTQLGKFSLPVVHRGEEIEVNVSSWKAKPSSM</sequence>
<reference evidence="1" key="1">
    <citation type="journal article" date="2023" name="Int. J. Syst. Evol. Microbiol.">
        <title>&lt;i&gt;Holtiella tumoricola&lt;/i&gt; gen. nov. sp. nov., isolated from a human clinical sample.</title>
        <authorList>
            <person name="Allen-Vercoe E."/>
            <person name="Daigneault M.C."/>
            <person name="Vancuren S.J."/>
            <person name="Cochrane K."/>
            <person name="O'Neal L.L."/>
            <person name="Sankaranarayanan K."/>
            <person name="Lawson P.A."/>
        </authorList>
    </citation>
    <scope>NUCLEOTIDE SEQUENCE</scope>
    <source>
        <strain evidence="1">CC70A</strain>
    </source>
</reference>
<proteinExistence type="predicted"/>
<name>A0AA42DNS4_9FIRM</name>
<dbReference type="AlphaFoldDB" id="A0AA42DNS4"/>
<comment type="caution">
    <text evidence="1">The sequence shown here is derived from an EMBL/GenBank/DDBJ whole genome shotgun (WGS) entry which is preliminary data.</text>
</comment>
<accession>A0AA42DNS4</accession>
<dbReference type="RefSeq" id="WP_271012608.1">
    <property type="nucleotide sequence ID" value="NZ_JAQIFT010000048.1"/>
</dbReference>